<proteinExistence type="predicted"/>
<dbReference type="AlphaFoldDB" id="A0A975HGG4"/>
<dbReference type="PANTHER" id="PTHR42870:SF1">
    <property type="entry name" value="NON-SPECIFIC LIPID-TRANSFER PROTEIN-LIKE 2"/>
    <property type="match status" value="1"/>
</dbReference>
<evidence type="ECO:0000313" key="3">
    <source>
        <dbReference type="Proteomes" id="UP000664914"/>
    </source>
</evidence>
<dbReference type="Pfam" id="PF22691">
    <property type="entry name" value="Thiolase_C_1"/>
    <property type="match status" value="1"/>
</dbReference>
<evidence type="ECO:0000259" key="1">
    <source>
        <dbReference type="Pfam" id="PF22691"/>
    </source>
</evidence>
<gene>
    <name evidence="2" type="ORF">HRJ34_11040</name>
</gene>
<organism evidence="2 3">
    <name type="scientific">Rhizorhabdus wittichii</name>
    <dbReference type="NCBI Taxonomy" id="160791"/>
    <lineage>
        <taxon>Bacteria</taxon>
        <taxon>Pseudomonadati</taxon>
        <taxon>Pseudomonadota</taxon>
        <taxon>Alphaproteobacteria</taxon>
        <taxon>Sphingomonadales</taxon>
        <taxon>Sphingomonadaceae</taxon>
        <taxon>Rhizorhabdus</taxon>
    </lineage>
</organism>
<dbReference type="SUPFAM" id="SSF53901">
    <property type="entry name" value="Thiolase-like"/>
    <property type="match status" value="2"/>
</dbReference>
<reference evidence="2" key="2">
    <citation type="submission" date="2021-04" db="EMBL/GenBank/DDBJ databases">
        <title>Isolation and genomic analysis of the ibuprofen-degrading bacterium Sphingomonas strain MPO218.</title>
        <authorList>
            <person name="Aulestia M."/>
            <person name="Flores A."/>
            <person name="Mangas E.L."/>
            <person name="Perez-Pulido A.J."/>
            <person name="Santero E."/>
            <person name="Camacho E.M."/>
        </authorList>
    </citation>
    <scope>NUCLEOTIDE SEQUENCE</scope>
    <source>
        <strain evidence="2">MPO218</strain>
    </source>
</reference>
<dbReference type="InterPro" id="IPR055140">
    <property type="entry name" value="Thiolase_C_2"/>
</dbReference>
<dbReference type="PIRSF" id="PIRSF000429">
    <property type="entry name" value="Ac-CoA_Ac_transf"/>
    <property type="match status" value="1"/>
</dbReference>
<dbReference type="CDD" id="cd00829">
    <property type="entry name" value="SCP-x_thiolase"/>
    <property type="match status" value="1"/>
</dbReference>
<sequence length="392" mass="41361">MVRRPDPYRGIALIAPVTVPYERHSTHGAIWFLGRSLALALEAAGLGKDEVDGITVSSFTLAPDSVSSVAEHLGLELCFAEQIPLGGASGVAAIRRAARAVQVGDAEVIACLAGDTADPGSFTGLIKDFSRFSRGAAYRYGAAGPNGVFAMIAADYMARTGATREDFARLCVAQRHNAAANPDALLRKPLTIDDYLQARPIAEPFHLFDCVMPCAGGEALIVTTEERARSLSVPYATICASGERHNVFRSDPIARRGGWRLYRDELYEQAGFGPDALDLVQTYDDYPVISFVQFEELGLCGEGEASAFVRRTNMQWDGGGLPHNTSGGQLSCGQAGAAGGFLGLVEAVRQVTGTAQGRQIPGAARALVSGYGMVNFDRGICTAAAIVAGAGR</sequence>
<evidence type="ECO:0000313" key="2">
    <source>
        <dbReference type="EMBL" id="QTH24541.1"/>
    </source>
</evidence>
<protein>
    <submittedName>
        <fullName evidence="2">Thiolase family protein</fullName>
    </submittedName>
</protein>
<dbReference type="EMBL" id="CP059319">
    <property type="protein sequence ID" value="QTH24541.1"/>
    <property type="molecule type" value="Genomic_DNA"/>
</dbReference>
<name>A0A975HGG4_9SPHN</name>
<reference evidence="2" key="1">
    <citation type="submission" date="2020-07" db="EMBL/GenBank/DDBJ databases">
        <authorList>
            <person name="Camacho E."/>
        </authorList>
    </citation>
    <scope>NUCLEOTIDE SEQUENCE</scope>
    <source>
        <strain evidence="2">MPO218</strain>
    </source>
</reference>
<dbReference type="InterPro" id="IPR002155">
    <property type="entry name" value="Thiolase"/>
</dbReference>
<dbReference type="PANTHER" id="PTHR42870">
    <property type="entry name" value="ACETYL-COA C-ACETYLTRANSFERASE"/>
    <property type="match status" value="1"/>
</dbReference>
<dbReference type="GO" id="GO:0003988">
    <property type="term" value="F:acetyl-CoA C-acyltransferase activity"/>
    <property type="evidence" value="ECO:0007669"/>
    <property type="project" value="UniProtKB-ARBA"/>
</dbReference>
<dbReference type="Proteomes" id="UP000664914">
    <property type="component" value="Chromosome"/>
</dbReference>
<accession>A0A975HGG4</accession>
<feature type="domain" description="Thiolase C-terminal" evidence="1">
    <location>
        <begin position="266"/>
        <end position="374"/>
    </location>
</feature>
<dbReference type="InterPro" id="IPR016039">
    <property type="entry name" value="Thiolase-like"/>
</dbReference>
<dbReference type="Gene3D" id="3.40.47.10">
    <property type="match status" value="1"/>
</dbReference>